<evidence type="ECO:0000256" key="7">
    <source>
        <dbReference type="RuleBase" id="RU363069"/>
    </source>
</evidence>
<evidence type="ECO:0000313" key="11">
    <source>
        <dbReference type="Proteomes" id="UP000239920"/>
    </source>
</evidence>
<keyword evidence="4 7" id="KW-0540">Nuclease</keyword>
<evidence type="ECO:0000256" key="5">
    <source>
        <dbReference type="ARBA" id="ARBA00022801"/>
    </source>
</evidence>
<keyword evidence="6 7" id="KW-0269">Exonuclease</keyword>
<sequence length="373" mass="42066">MRFLHTADWHIGKHLNGFDLLADQQAVFEQIEKIAKEKQVDVVVIAGDLYDRGIPSEAAVRQLNAELGQLNLTDHFPILAISGNHDSATRLGTGASWFVQTGLYLNTDIDNAFQPVTIGNTEFFLLPFFGIQVVRNYFGDDTIRDVNTAMARIVDEMQEHFTPGKHHVLVAHFFAAGSQHTADSETLIEVGGLSAVATTTLAPFDYVALGHLHNRDALHDDRVRYSGSPMKFSVSEVNQEKGVWIVDTDPFKAEWVPLAPVHGIHLLKGRFADLIADHDQHPKDDFYDIELTDHERIPDVLNKLREHYPKIVSLHRTHAARQIDTNHAKVRQKQSPTDLLADFYQQTMGIELTDTQRKWANDALMAVNNKEDR</sequence>
<dbReference type="InterPro" id="IPR050535">
    <property type="entry name" value="DNA_Repair-Maintenance_Comp"/>
</dbReference>
<dbReference type="SUPFAM" id="SSF56300">
    <property type="entry name" value="Metallo-dependent phosphatases"/>
    <property type="match status" value="1"/>
</dbReference>
<dbReference type="GO" id="GO:0008408">
    <property type="term" value="F:3'-5' exonuclease activity"/>
    <property type="evidence" value="ECO:0007669"/>
    <property type="project" value="InterPro"/>
</dbReference>
<evidence type="ECO:0000313" key="10">
    <source>
        <dbReference type="EMBL" id="PMB83288.1"/>
    </source>
</evidence>
<accession>A0A2J6NPN7</accession>
<dbReference type="Gene3D" id="3.60.21.10">
    <property type="match status" value="1"/>
</dbReference>
<name>A0A2J6NPN7_9LACO</name>
<evidence type="ECO:0000256" key="1">
    <source>
        <dbReference type="ARBA" id="ARBA00010555"/>
    </source>
</evidence>
<dbReference type="OrthoDB" id="9773856at2"/>
<dbReference type="InterPro" id="IPR041796">
    <property type="entry name" value="Mre11_N"/>
</dbReference>
<protein>
    <recommendedName>
        <fullName evidence="3 7">Nuclease SbcCD subunit D</fullName>
    </recommendedName>
</protein>
<keyword evidence="7" id="KW-0233">DNA recombination</keyword>
<comment type="subunit">
    <text evidence="2 7">Heterodimer of SbcC and SbcD.</text>
</comment>
<organism evidence="10 11">
    <name type="scientific">Limosilactobacillus pontis</name>
    <dbReference type="NCBI Taxonomy" id="35787"/>
    <lineage>
        <taxon>Bacteria</taxon>
        <taxon>Bacillati</taxon>
        <taxon>Bacillota</taxon>
        <taxon>Bacilli</taxon>
        <taxon>Lactobacillales</taxon>
        <taxon>Lactobacillaceae</taxon>
        <taxon>Limosilactobacillus</taxon>
    </lineage>
</organism>
<keyword evidence="5 7" id="KW-0378">Hydrolase</keyword>
<evidence type="ECO:0000259" key="8">
    <source>
        <dbReference type="Pfam" id="PF00149"/>
    </source>
</evidence>
<dbReference type="Proteomes" id="UP000239920">
    <property type="component" value="Unassembled WGS sequence"/>
</dbReference>
<evidence type="ECO:0000256" key="2">
    <source>
        <dbReference type="ARBA" id="ARBA00011322"/>
    </source>
</evidence>
<dbReference type="NCBIfam" id="TIGR00619">
    <property type="entry name" value="sbcd"/>
    <property type="match status" value="1"/>
</dbReference>
<dbReference type="Pfam" id="PF12320">
    <property type="entry name" value="SbcD_C"/>
    <property type="match status" value="1"/>
</dbReference>
<evidence type="ECO:0000256" key="4">
    <source>
        <dbReference type="ARBA" id="ARBA00022722"/>
    </source>
</evidence>
<reference evidence="10 11" key="1">
    <citation type="submission" date="2017-09" db="EMBL/GenBank/DDBJ databases">
        <title>Bacterial strain isolated from the female urinary microbiota.</title>
        <authorList>
            <person name="Thomas-White K."/>
            <person name="Kumar N."/>
            <person name="Forster S."/>
            <person name="Putonti C."/>
            <person name="Lawley T."/>
            <person name="Wolfe A.J."/>
        </authorList>
    </citation>
    <scope>NUCLEOTIDE SEQUENCE [LARGE SCALE GENOMIC DNA]</scope>
    <source>
        <strain evidence="10 11">UMB0683</strain>
    </source>
</reference>
<evidence type="ECO:0000259" key="9">
    <source>
        <dbReference type="Pfam" id="PF12320"/>
    </source>
</evidence>
<keyword evidence="7" id="KW-0255">Endonuclease</keyword>
<feature type="domain" description="Calcineurin-like phosphoesterase" evidence="8">
    <location>
        <begin position="1"/>
        <end position="214"/>
    </location>
</feature>
<comment type="function">
    <text evidence="7">SbcCD cleaves DNA hairpin structures. These structures can inhibit DNA replication and are intermediates in certain DNA recombination reactions. The complex acts as a 3'-&gt;5' double strand exonuclease that can open hairpins. It also has a 5' single-strand endonuclease activity.</text>
</comment>
<dbReference type="InterPro" id="IPR004843">
    <property type="entry name" value="Calcineurin-like_PHP"/>
</dbReference>
<dbReference type="AlphaFoldDB" id="A0A2J6NPN7"/>
<dbReference type="InterPro" id="IPR004593">
    <property type="entry name" value="SbcD"/>
</dbReference>
<dbReference type="Pfam" id="PF00149">
    <property type="entry name" value="Metallophos"/>
    <property type="match status" value="1"/>
</dbReference>
<dbReference type="GO" id="GO:0006260">
    <property type="term" value="P:DNA replication"/>
    <property type="evidence" value="ECO:0007669"/>
    <property type="project" value="UniProtKB-KW"/>
</dbReference>
<gene>
    <name evidence="7" type="primary">sbcD</name>
    <name evidence="10" type="ORF">CK797_00360</name>
</gene>
<dbReference type="GO" id="GO:0004519">
    <property type="term" value="F:endonuclease activity"/>
    <property type="evidence" value="ECO:0007669"/>
    <property type="project" value="UniProtKB-KW"/>
</dbReference>
<comment type="similarity">
    <text evidence="1 7">Belongs to the SbcD family.</text>
</comment>
<dbReference type="PANTHER" id="PTHR30337:SF0">
    <property type="entry name" value="NUCLEASE SBCCD SUBUNIT D"/>
    <property type="match status" value="1"/>
</dbReference>
<keyword evidence="7" id="KW-0235">DNA replication</keyword>
<dbReference type="GO" id="GO:0006310">
    <property type="term" value="P:DNA recombination"/>
    <property type="evidence" value="ECO:0007669"/>
    <property type="project" value="UniProtKB-KW"/>
</dbReference>
<evidence type="ECO:0000256" key="3">
    <source>
        <dbReference type="ARBA" id="ARBA00013365"/>
    </source>
</evidence>
<dbReference type="InterPro" id="IPR029052">
    <property type="entry name" value="Metallo-depent_PP-like"/>
</dbReference>
<dbReference type="CDD" id="cd00840">
    <property type="entry name" value="MPP_Mre11_N"/>
    <property type="match status" value="1"/>
</dbReference>
<comment type="caution">
    <text evidence="10">The sequence shown here is derived from an EMBL/GenBank/DDBJ whole genome shotgun (WGS) entry which is preliminary data.</text>
</comment>
<dbReference type="EMBL" id="PNFV01000001">
    <property type="protein sequence ID" value="PMB83288.1"/>
    <property type="molecule type" value="Genomic_DNA"/>
</dbReference>
<dbReference type="InterPro" id="IPR026843">
    <property type="entry name" value="SbcD_C"/>
</dbReference>
<dbReference type="PANTHER" id="PTHR30337">
    <property type="entry name" value="COMPONENT OF ATP-DEPENDENT DSDNA EXONUCLEASE"/>
    <property type="match status" value="1"/>
</dbReference>
<dbReference type="RefSeq" id="WP_104687849.1">
    <property type="nucleotide sequence ID" value="NZ_JBKTHY010000025.1"/>
</dbReference>
<evidence type="ECO:0000256" key="6">
    <source>
        <dbReference type="ARBA" id="ARBA00022839"/>
    </source>
</evidence>
<feature type="domain" description="Nuclease SbcCD subunit D C-terminal" evidence="9">
    <location>
        <begin position="264"/>
        <end position="347"/>
    </location>
</feature>
<proteinExistence type="inferred from homology"/>